<protein>
    <submittedName>
        <fullName evidence="1">Uncharacterized protein</fullName>
    </submittedName>
</protein>
<comment type="caution">
    <text evidence="1">The sequence shown here is derived from an EMBL/GenBank/DDBJ whole genome shotgun (WGS) entry which is preliminary data.</text>
</comment>
<sequence length="79" mass="8774">MDVRSVVEAVSTEDDDALVYQVKSLCMRCGENGTTRFLLTLIPHFRKPLSVLIVAKGVWILILPVAIHRISSVNLLVNV</sequence>
<organism evidence="1 2">
    <name type="scientific">Cichorium intybus</name>
    <name type="common">Chicory</name>
    <dbReference type="NCBI Taxonomy" id="13427"/>
    <lineage>
        <taxon>Eukaryota</taxon>
        <taxon>Viridiplantae</taxon>
        <taxon>Streptophyta</taxon>
        <taxon>Embryophyta</taxon>
        <taxon>Tracheophyta</taxon>
        <taxon>Spermatophyta</taxon>
        <taxon>Magnoliopsida</taxon>
        <taxon>eudicotyledons</taxon>
        <taxon>Gunneridae</taxon>
        <taxon>Pentapetalae</taxon>
        <taxon>asterids</taxon>
        <taxon>campanulids</taxon>
        <taxon>Asterales</taxon>
        <taxon>Asteraceae</taxon>
        <taxon>Cichorioideae</taxon>
        <taxon>Cichorieae</taxon>
        <taxon>Cichoriinae</taxon>
        <taxon>Cichorium</taxon>
    </lineage>
</organism>
<dbReference type="EMBL" id="CM042010">
    <property type="protein sequence ID" value="KAI3779260.1"/>
    <property type="molecule type" value="Genomic_DNA"/>
</dbReference>
<reference evidence="2" key="1">
    <citation type="journal article" date="2022" name="Mol. Ecol. Resour.">
        <title>The genomes of chicory, endive, great burdock and yacon provide insights into Asteraceae palaeo-polyploidization history and plant inulin production.</title>
        <authorList>
            <person name="Fan W."/>
            <person name="Wang S."/>
            <person name="Wang H."/>
            <person name="Wang A."/>
            <person name="Jiang F."/>
            <person name="Liu H."/>
            <person name="Zhao H."/>
            <person name="Xu D."/>
            <person name="Zhang Y."/>
        </authorList>
    </citation>
    <scope>NUCLEOTIDE SEQUENCE [LARGE SCALE GENOMIC DNA]</scope>
    <source>
        <strain evidence="2">cv. Punajuju</strain>
    </source>
</reference>
<name>A0ACB9G864_CICIN</name>
<evidence type="ECO:0000313" key="1">
    <source>
        <dbReference type="EMBL" id="KAI3779260.1"/>
    </source>
</evidence>
<dbReference type="Proteomes" id="UP001055811">
    <property type="component" value="Linkage Group LG02"/>
</dbReference>
<keyword evidence="2" id="KW-1185">Reference proteome</keyword>
<reference evidence="1 2" key="2">
    <citation type="journal article" date="2022" name="Mol. Ecol. Resour.">
        <title>The genomes of chicory, endive, great burdock and yacon provide insights into Asteraceae paleo-polyploidization history and plant inulin production.</title>
        <authorList>
            <person name="Fan W."/>
            <person name="Wang S."/>
            <person name="Wang H."/>
            <person name="Wang A."/>
            <person name="Jiang F."/>
            <person name="Liu H."/>
            <person name="Zhao H."/>
            <person name="Xu D."/>
            <person name="Zhang Y."/>
        </authorList>
    </citation>
    <scope>NUCLEOTIDE SEQUENCE [LARGE SCALE GENOMIC DNA]</scope>
    <source>
        <strain evidence="2">cv. Punajuju</strain>
        <tissue evidence="1">Leaves</tissue>
    </source>
</reference>
<gene>
    <name evidence="1" type="ORF">L2E82_08894</name>
</gene>
<evidence type="ECO:0000313" key="2">
    <source>
        <dbReference type="Proteomes" id="UP001055811"/>
    </source>
</evidence>
<proteinExistence type="predicted"/>
<accession>A0ACB9G864</accession>